<dbReference type="SUPFAM" id="SSF54909">
    <property type="entry name" value="Dimeric alpha+beta barrel"/>
    <property type="match status" value="1"/>
</dbReference>
<evidence type="ECO:0000256" key="2">
    <source>
        <dbReference type="ARBA" id="ARBA00023125"/>
    </source>
</evidence>
<dbReference type="SMART" id="SM00344">
    <property type="entry name" value="HTH_ASNC"/>
    <property type="match status" value="1"/>
</dbReference>
<feature type="domain" description="HTH asnC-type" evidence="6">
    <location>
        <begin position="11"/>
        <end position="72"/>
    </location>
</feature>
<organism evidence="7 8">
    <name type="scientific">Reinekea marinisedimentorum</name>
    <dbReference type="NCBI Taxonomy" id="230495"/>
    <lineage>
        <taxon>Bacteria</taxon>
        <taxon>Pseudomonadati</taxon>
        <taxon>Pseudomonadota</taxon>
        <taxon>Gammaproteobacteria</taxon>
        <taxon>Oceanospirillales</taxon>
        <taxon>Saccharospirillaceae</taxon>
        <taxon>Reinekea</taxon>
    </lineage>
</organism>
<dbReference type="AlphaFoldDB" id="A0A4R3IFR8"/>
<accession>A0A4R3IFR8</accession>
<keyword evidence="3" id="KW-0010">Activator</keyword>
<gene>
    <name evidence="7" type="ORF">BCF53_101175</name>
</gene>
<reference evidence="7 8" key="1">
    <citation type="submission" date="2019-03" db="EMBL/GenBank/DDBJ databases">
        <title>Genomic Encyclopedia of Archaeal and Bacterial Type Strains, Phase II (KMG-II): from individual species to whole genera.</title>
        <authorList>
            <person name="Goeker M."/>
        </authorList>
    </citation>
    <scope>NUCLEOTIDE SEQUENCE [LARGE SCALE GENOMIC DNA]</scope>
    <source>
        <strain evidence="7 8">DSM 15388</strain>
    </source>
</reference>
<dbReference type="EMBL" id="SLZR01000001">
    <property type="protein sequence ID" value="TCS43832.1"/>
    <property type="molecule type" value="Genomic_DNA"/>
</dbReference>
<evidence type="ECO:0000259" key="6">
    <source>
        <dbReference type="PROSITE" id="PS50956"/>
    </source>
</evidence>
<proteinExistence type="predicted"/>
<dbReference type="PANTHER" id="PTHR30154:SF0">
    <property type="entry name" value="LEUCINE-RESPONSIVE REGULATORY PROTEIN"/>
    <property type="match status" value="1"/>
</dbReference>
<dbReference type="GO" id="GO:0006355">
    <property type="term" value="P:regulation of DNA-templated transcription"/>
    <property type="evidence" value="ECO:0007669"/>
    <property type="project" value="UniProtKB-ARBA"/>
</dbReference>
<dbReference type="PROSITE" id="PS00519">
    <property type="entry name" value="HTH_ASNC_1"/>
    <property type="match status" value="1"/>
</dbReference>
<keyword evidence="8" id="KW-1185">Reference proteome</keyword>
<dbReference type="CDD" id="cd00090">
    <property type="entry name" value="HTH_ARSR"/>
    <property type="match status" value="1"/>
</dbReference>
<comment type="caution">
    <text evidence="7">The sequence shown here is derived from an EMBL/GenBank/DDBJ whole genome shotgun (WGS) entry which is preliminary data.</text>
</comment>
<evidence type="ECO:0000256" key="5">
    <source>
        <dbReference type="ARBA" id="ARBA00039227"/>
    </source>
</evidence>
<evidence type="ECO:0000256" key="1">
    <source>
        <dbReference type="ARBA" id="ARBA00023015"/>
    </source>
</evidence>
<dbReference type="Gene3D" id="1.10.10.10">
    <property type="entry name" value="Winged helix-like DNA-binding domain superfamily/Winged helix DNA-binding domain"/>
    <property type="match status" value="1"/>
</dbReference>
<dbReference type="InterPro" id="IPR011008">
    <property type="entry name" value="Dimeric_a/b-barrel"/>
</dbReference>
<dbReference type="InterPro" id="IPR036390">
    <property type="entry name" value="WH_DNA-bd_sf"/>
</dbReference>
<dbReference type="SUPFAM" id="SSF46785">
    <property type="entry name" value="Winged helix' DNA-binding domain"/>
    <property type="match status" value="1"/>
</dbReference>
<dbReference type="GO" id="GO:0043565">
    <property type="term" value="F:sequence-specific DNA binding"/>
    <property type="evidence" value="ECO:0007669"/>
    <property type="project" value="InterPro"/>
</dbReference>
<keyword evidence="1" id="KW-0805">Transcription regulation</keyword>
<sequence>MASENSKQRQLDRIDFKIMKALQENARLSYVELAQTVGLSTTPCLERVKRLESSGYIQGYHARLNTDALGLELLVFLEITLAVQSPETFQEFKAAAEKLSYVQECHLISGQSDYLLKIRISDLKNYRKHLGELLLALPHVRESKSHIVMEEAKQSGLIPLDIISHRFKN</sequence>
<protein>
    <recommendedName>
        <fullName evidence="5">Leucine-responsive regulatory protein</fullName>
    </recommendedName>
</protein>
<dbReference type="InterPro" id="IPR019887">
    <property type="entry name" value="Tscrpt_reg_AsnC/Lrp_C"/>
</dbReference>
<evidence type="ECO:0000313" key="7">
    <source>
        <dbReference type="EMBL" id="TCS43832.1"/>
    </source>
</evidence>
<dbReference type="PRINTS" id="PR00033">
    <property type="entry name" value="HTHASNC"/>
</dbReference>
<dbReference type="Pfam" id="PF13412">
    <property type="entry name" value="HTH_24"/>
    <property type="match status" value="1"/>
</dbReference>
<keyword evidence="2" id="KW-0238">DNA-binding</keyword>
<dbReference type="PROSITE" id="PS50956">
    <property type="entry name" value="HTH_ASNC_2"/>
    <property type="match status" value="1"/>
</dbReference>
<name>A0A4R3IFR8_9GAMM</name>
<evidence type="ECO:0000313" key="8">
    <source>
        <dbReference type="Proteomes" id="UP000295793"/>
    </source>
</evidence>
<dbReference type="InterPro" id="IPR011991">
    <property type="entry name" value="ArsR-like_HTH"/>
</dbReference>
<dbReference type="Gene3D" id="3.30.70.920">
    <property type="match status" value="1"/>
</dbReference>
<dbReference type="Proteomes" id="UP000295793">
    <property type="component" value="Unassembled WGS sequence"/>
</dbReference>
<dbReference type="Pfam" id="PF01037">
    <property type="entry name" value="AsnC_trans_reg"/>
    <property type="match status" value="1"/>
</dbReference>
<dbReference type="PANTHER" id="PTHR30154">
    <property type="entry name" value="LEUCINE-RESPONSIVE REGULATORY PROTEIN"/>
    <property type="match status" value="1"/>
</dbReference>
<dbReference type="OrthoDB" id="8590699at2"/>
<dbReference type="InterPro" id="IPR036388">
    <property type="entry name" value="WH-like_DNA-bd_sf"/>
</dbReference>
<evidence type="ECO:0000256" key="4">
    <source>
        <dbReference type="ARBA" id="ARBA00023163"/>
    </source>
</evidence>
<dbReference type="InterPro" id="IPR019885">
    <property type="entry name" value="Tscrpt_reg_HTH_AsnC-type_CS"/>
</dbReference>
<dbReference type="GO" id="GO:0006524">
    <property type="term" value="P:alanine catabolic process"/>
    <property type="evidence" value="ECO:0007669"/>
    <property type="project" value="TreeGrafter"/>
</dbReference>
<dbReference type="GO" id="GO:0005829">
    <property type="term" value="C:cytosol"/>
    <property type="evidence" value="ECO:0007669"/>
    <property type="project" value="TreeGrafter"/>
</dbReference>
<dbReference type="InterPro" id="IPR019888">
    <property type="entry name" value="Tscrpt_reg_AsnC-like"/>
</dbReference>
<dbReference type="InterPro" id="IPR000485">
    <property type="entry name" value="AsnC-type_HTH_dom"/>
</dbReference>
<keyword evidence="4" id="KW-0804">Transcription</keyword>
<evidence type="ECO:0000256" key="3">
    <source>
        <dbReference type="ARBA" id="ARBA00023159"/>
    </source>
</evidence>
<dbReference type="RefSeq" id="WP_132698921.1">
    <property type="nucleotide sequence ID" value="NZ_SLZR01000001.1"/>
</dbReference>
<dbReference type="GO" id="GO:0043201">
    <property type="term" value="P:response to L-leucine"/>
    <property type="evidence" value="ECO:0007669"/>
    <property type="project" value="TreeGrafter"/>
</dbReference>